<protein>
    <submittedName>
        <fullName evidence="3">GNAT family N-acetyltransferase</fullName>
    </submittedName>
</protein>
<dbReference type="Pfam" id="PF13302">
    <property type="entry name" value="Acetyltransf_3"/>
    <property type="match status" value="1"/>
</dbReference>
<keyword evidence="4" id="KW-1185">Reference proteome</keyword>
<dbReference type="PANTHER" id="PTHR43441:SF6">
    <property type="entry name" value="N-ACETYLTRANSFERASE DOMAIN-CONTAINING PROTEIN"/>
    <property type="match status" value="1"/>
</dbReference>
<reference evidence="3 4" key="1">
    <citation type="submission" date="2020-03" db="EMBL/GenBank/DDBJ databases">
        <title>Leucobacter sp. nov., isolated from beetles.</title>
        <authorList>
            <person name="Hyun D.-W."/>
            <person name="Bae J.-W."/>
        </authorList>
    </citation>
    <scope>NUCLEOTIDE SEQUENCE [LARGE SCALE GENOMIC DNA]</scope>
    <source>
        <strain evidence="3 4">HDW9C</strain>
    </source>
</reference>
<feature type="domain" description="N-acetyltransferase" evidence="2">
    <location>
        <begin position="120"/>
        <end position="265"/>
    </location>
</feature>
<gene>
    <name evidence="3" type="ORF">G7068_10650</name>
</gene>
<dbReference type="AlphaFoldDB" id="A0A6G7XGD1"/>
<evidence type="ECO:0000313" key="3">
    <source>
        <dbReference type="EMBL" id="QIK63603.1"/>
    </source>
</evidence>
<accession>A0A6G7XGD1</accession>
<dbReference type="KEGG" id="lvi:G7068_10650"/>
<dbReference type="CDD" id="cd04301">
    <property type="entry name" value="NAT_SF"/>
    <property type="match status" value="1"/>
</dbReference>
<dbReference type="GO" id="GO:0005737">
    <property type="term" value="C:cytoplasm"/>
    <property type="evidence" value="ECO:0007669"/>
    <property type="project" value="TreeGrafter"/>
</dbReference>
<dbReference type="SUPFAM" id="SSF55729">
    <property type="entry name" value="Acyl-CoA N-acyltransferases (Nat)"/>
    <property type="match status" value="1"/>
</dbReference>
<dbReference type="GO" id="GO:1990189">
    <property type="term" value="F:protein N-terminal-serine acetyltransferase activity"/>
    <property type="evidence" value="ECO:0007669"/>
    <property type="project" value="TreeGrafter"/>
</dbReference>
<evidence type="ECO:0000259" key="2">
    <source>
        <dbReference type="PROSITE" id="PS51186"/>
    </source>
</evidence>
<dbReference type="GO" id="GO:0008999">
    <property type="term" value="F:protein-N-terminal-alanine acetyltransferase activity"/>
    <property type="evidence" value="ECO:0007669"/>
    <property type="project" value="TreeGrafter"/>
</dbReference>
<keyword evidence="3" id="KW-0808">Transferase</keyword>
<dbReference type="InterPro" id="IPR016181">
    <property type="entry name" value="Acyl_CoA_acyltransferase"/>
</dbReference>
<name>A0A6G7XGD1_9MICO</name>
<sequence>MRLPGATLAAKPSHSPINRPLLGNRNPHLRRRIRPALSACELRTPRPPRFGTNPNPLLLHSNRRYPRRVLPLYDPWRIDPRTPPQPRAQIPPLPIGHTTPHQTERLTLHAISAEEAARIIARSPIPEDNWASDYPLEDEIDPLKGLIKRTKTGYEPHPFTMYRISERATGQAIGGLGFFGPPDEYGHVEVGFGLVESARNKGYATEALQAAVEIASAEGAYAILADTTESNRASQGVLRKSGLAETHRDAGTIYFKRILNPDPMP</sequence>
<feature type="region of interest" description="Disordered" evidence="1">
    <location>
        <begin position="1"/>
        <end position="26"/>
    </location>
</feature>
<dbReference type="Proteomes" id="UP000502677">
    <property type="component" value="Chromosome"/>
</dbReference>
<dbReference type="InterPro" id="IPR051908">
    <property type="entry name" value="Ribosomal_N-acetyltransferase"/>
</dbReference>
<dbReference type="InterPro" id="IPR000182">
    <property type="entry name" value="GNAT_dom"/>
</dbReference>
<dbReference type="Gene3D" id="3.40.630.30">
    <property type="match status" value="1"/>
</dbReference>
<dbReference type="EMBL" id="CP049863">
    <property type="protein sequence ID" value="QIK63603.1"/>
    <property type="molecule type" value="Genomic_DNA"/>
</dbReference>
<dbReference type="PROSITE" id="PS51186">
    <property type="entry name" value="GNAT"/>
    <property type="match status" value="1"/>
</dbReference>
<dbReference type="PANTHER" id="PTHR43441">
    <property type="entry name" value="RIBOSOMAL-PROTEIN-SERINE ACETYLTRANSFERASE"/>
    <property type="match status" value="1"/>
</dbReference>
<proteinExistence type="predicted"/>
<evidence type="ECO:0000256" key="1">
    <source>
        <dbReference type="SAM" id="MobiDB-lite"/>
    </source>
</evidence>
<evidence type="ECO:0000313" key="4">
    <source>
        <dbReference type="Proteomes" id="UP000502677"/>
    </source>
</evidence>
<organism evidence="3 4">
    <name type="scientific">Leucobacter viscericola</name>
    <dbReference type="NCBI Taxonomy" id="2714935"/>
    <lineage>
        <taxon>Bacteria</taxon>
        <taxon>Bacillati</taxon>
        <taxon>Actinomycetota</taxon>
        <taxon>Actinomycetes</taxon>
        <taxon>Micrococcales</taxon>
        <taxon>Microbacteriaceae</taxon>
        <taxon>Leucobacter</taxon>
    </lineage>
</organism>